<comment type="function">
    <text evidence="4">Catalyzes two steps in the biosynthesis of coenzyme A. In the first step cysteine is conjugated to 4'-phosphopantothenate to form 4-phosphopantothenoylcysteine, in the latter compound is decarboxylated to form 4'-phosphopantotheine.</text>
</comment>
<feature type="binding site" evidence="3">
    <location>
        <position position="347"/>
    </location>
    <ligand>
        <name>CTP</name>
        <dbReference type="ChEBI" id="CHEBI:37563"/>
    </ligand>
</feature>
<dbReference type="InterPro" id="IPR035929">
    <property type="entry name" value="CoaB-like_sf"/>
</dbReference>
<keyword evidence="3" id="KW-0460">Magnesium</keyword>
<comment type="similarity">
    <text evidence="3 4">In the N-terminal section; belongs to the HFCD (homo-oligomeric flavin containing Cys decarboxylase) superfamily.</text>
</comment>
<dbReference type="InterPro" id="IPR007085">
    <property type="entry name" value="DNA/pantothenate-metab_flavo_C"/>
</dbReference>
<comment type="caution">
    <text evidence="3">Lacks conserved residue(s) required for the propagation of feature annotation.</text>
</comment>
<dbReference type="HAMAP" id="MF_02225">
    <property type="entry name" value="CoaBC"/>
    <property type="match status" value="1"/>
</dbReference>
<proteinExistence type="inferred from homology"/>
<dbReference type="Gene3D" id="3.40.50.1950">
    <property type="entry name" value="Flavin prenyltransferase-like"/>
    <property type="match status" value="1"/>
</dbReference>
<dbReference type="Gene3D" id="3.40.50.10300">
    <property type="entry name" value="CoaB-like"/>
    <property type="match status" value="1"/>
</dbReference>
<dbReference type="GO" id="GO:0004632">
    <property type="term" value="F:phosphopantothenate--cysteine ligase activity"/>
    <property type="evidence" value="ECO:0007669"/>
    <property type="project" value="UniProtKB-UniRule"/>
</dbReference>
<accession>L0EET5</accession>
<dbReference type="AlphaFoldDB" id="L0EET5"/>
<evidence type="ECO:0000313" key="7">
    <source>
        <dbReference type="EMBL" id="AGA58307.1"/>
    </source>
</evidence>
<evidence type="ECO:0000256" key="1">
    <source>
        <dbReference type="ARBA" id="ARBA00022793"/>
    </source>
</evidence>
<dbReference type="EMBL" id="CP003255">
    <property type="protein sequence ID" value="AGA58307.1"/>
    <property type="molecule type" value="Genomic_DNA"/>
</dbReference>
<organism evidence="7 8">
    <name type="scientific">Thermobacillus composti (strain DSM 18247 / JCM 13945 / KWC4)</name>
    <dbReference type="NCBI Taxonomy" id="717605"/>
    <lineage>
        <taxon>Bacteria</taxon>
        <taxon>Bacillati</taxon>
        <taxon>Bacillota</taxon>
        <taxon>Bacilli</taxon>
        <taxon>Bacillales</taxon>
        <taxon>Paenibacillaceae</taxon>
        <taxon>Thermobacillus</taxon>
    </lineage>
</organism>
<comment type="pathway">
    <text evidence="3 4">Cofactor biosynthesis; coenzyme A biosynthesis; CoA from (R)-pantothenate: step 2/5.</text>
</comment>
<dbReference type="Proteomes" id="UP000010795">
    <property type="component" value="Chromosome"/>
</dbReference>
<evidence type="ECO:0000256" key="2">
    <source>
        <dbReference type="ARBA" id="ARBA00023239"/>
    </source>
</evidence>
<sequence length="415" mass="44229">MVSSSLRGRTIVVGVTGGIAAYKAAALVSRLTQRGADVRVIMTESAAKFVAPLTFQTLSRNPVYTDTFDERDPAVVSHIDLADHADLFIVAPATANIIAKMAHGLADDMLSTTLLATTAPILVAPAMNVHMYAHPAVQANLRLLAERGVRFVEPGTGQLACGYVGKGRLAEPETIADTAEALLAEMAREAAGGHPLAGRRVIVTAGGTVERIDPVRYITNDSSGKMGIAIAEAARDLGADVTLIAARVTAELPAGVEVVRVESAEDMLRAVMERFDAADVVVKAAAVADYRPAVRRTSKMKKKEDRLTLELEKTPDILAEAGRRKTKQLLIGFAAETDDLEANAMDKLRRKNCDLIVANDVTAPGAGFDVDTNAVSVFDAAGRTAEWKVMPKQEIGLRLMRLAAERLADREAEAP</sequence>
<dbReference type="Pfam" id="PF02441">
    <property type="entry name" value="Flavoprotein"/>
    <property type="match status" value="1"/>
</dbReference>
<dbReference type="STRING" id="717605.Theco_2187"/>
<keyword evidence="1 3" id="KW-0210">Decarboxylase</keyword>
<dbReference type="PANTHER" id="PTHR14359">
    <property type="entry name" value="HOMO-OLIGOMERIC FLAVIN CONTAINING CYS DECARBOXYLASE FAMILY"/>
    <property type="match status" value="1"/>
</dbReference>
<dbReference type="eggNOG" id="COG0452">
    <property type="taxonomic scope" value="Bacteria"/>
</dbReference>
<keyword evidence="2 3" id="KW-0456">Lyase</keyword>
<dbReference type="EC" id="6.3.2.5" evidence="3"/>
<reference evidence="8" key="1">
    <citation type="submission" date="2012-01" db="EMBL/GenBank/DDBJ databases">
        <title>Complete sequence of chromosome of Thermobacillus composti KWC4.</title>
        <authorList>
            <person name="Lucas S."/>
            <person name="Han J."/>
            <person name="Lapidus A."/>
            <person name="Cheng J.-F."/>
            <person name="Goodwin L."/>
            <person name="Pitluck S."/>
            <person name="Peters L."/>
            <person name="Ovchinnikova G."/>
            <person name="Teshima H."/>
            <person name="Detter J.C."/>
            <person name="Han C."/>
            <person name="Tapia R."/>
            <person name="Land M."/>
            <person name="Hauser L."/>
            <person name="Kyrpides N."/>
            <person name="Ivanova N."/>
            <person name="Pagani I."/>
            <person name="Anderson I."/>
            <person name="Woyke T."/>
        </authorList>
    </citation>
    <scope>NUCLEOTIDE SEQUENCE [LARGE SCALE GENOMIC DNA]</scope>
    <source>
        <strain evidence="8">DSM 18247 / JCM 13945 / KWC4</strain>
    </source>
</reference>
<dbReference type="InterPro" id="IPR003382">
    <property type="entry name" value="Flavoprotein"/>
</dbReference>
<keyword evidence="3" id="KW-0511">Multifunctional enzyme</keyword>
<dbReference type="GO" id="GO:0010181">
    <property type="term" value="F:FMN binding"/>
    <property type="evidence" value="ECO:0007669"/>
    <property type="project" value="UniProtKB-UniRule"/>
</dbReference>
<feature type="binding site" evidence="3">
    <location>
        <begin position="315"/>
        <end position="318"/>
    </location>
    <ligand>
        <name>CTP</name>
        <dbReference type="ChEBI" id="CHEBI:37563"/>
    </ligand>
</feature>
<feature type="binding site" evidence="3">
    <location>
        <position position="289"/>
    </location>
    <ligand>
        <name>CTP</name>
        <dbReference type="ChEBI" id="CHEBI:37563"/>
    </ligand>
</feature>
<feature type="binding site" evidence="3">
    <location>
        <position position="351"/>
    </location>
    <ligand>
        <name>CTP</name>
        <dbReference type="ChEBI" id="CHEBI:37563"/>
    </ligand>
</feature>
<evidence type="ECO:0000313" key="8">
    <source>
        <dbReference type="Proteomes" id="UP000010795"/>
    </source>
</evidence>
<feature type="binding site" evidence="3">
    <location>
        <position position="299"/>
    </location>
    <ligand>
        <name>CTP</name>
        <dbReference type="ChEBI" id="CHEBI:37563"/>
    </ligand>
</feature>
<dbReference type="EC" id="4.1.1.36" evidence="3"/>
<dbReference type="OrthoDB" id="9802554at2"/>
<evidence type="ECO:0000256" key="3">
    <source>
        <dbReference type="HAMAP-Rule" id="MF_02225"/>
    </source>
</evidence>
<protein>
    <recommendedName>
        <fullName evidence="3">Coenzyme A biosynthesis bifunctional protein CoaBC</fullName>
    </recommendedName>
    <alternativeName>
        <fullName evidence="3">DNA/pantothenate metabolism flavoprotein</fullName>
    </alternativeName>
    <alternativeName>
        <fullName evidence="3">Phosphopantothenoylcysteine synthetase/decarboxylase</fullName>
        <shortName evidence="3">PPCS-PPCDC</shortName>
    </alternativeName>
    <domain>
        <recommendedName>
            <fullName evidence="3">Phosphopantothenoylcysteine decarboxylase</fullName>
            <shortName evidence="3">PPC decarboxylase</shortName>
            <shortName evidence="3">PPC-DC</shortName>
            <ecNumber evidence="3">4.1.1.36</ecNumber>
        </recommendedName>
        <alternativeName>
            <fullName evidence="3">CoaC</fullName>
        </alternativeName>
    </domain>
    <domain>
        <recommendedName>
            <fullName evidence="3">Phosphopantothenate--cysteine ligase</fullName>
            <ecNumber evidence="3">6.3.2.5</ecNumber>
        </recommendedName>
        <alternativeName>
            <fullName evidence="3">CoaB</fullName>
        </alternativeName>
        <alternativeName>
            <fullName evidence="3">Phosphopantothenoylcysteine synthetase</fullName>
            <shortName evidence="3">PPC synthetase</shortName>
            <shortName evidence="3">PPC-S</shortName>
        </alternativeName>
    </domain>
</protein>
<dbReference type="GO" id="GO:0015941">
    <property type="term" value="P:pantothenate catabolic process"/>
    <property type="evidence" value="ECO:0007669"/>
    <property type="project" value="InterPro"/>
</dbReference>
<keyword evidence="3 4" id="KW-0285">Flavoprotein</keyword>
<evidence type="ECO:0000259" key="5">
    <source>
        <dbReference type="Pfam" id="PF02441"/>
    </source>
</evidence>
<dbReference type="HOGENOM" id="CLU_033319_0_1_9"/>
<name>L0EET5_THECK</name>
<keyword evidence="3" id="KW-0479">Metal-binding</keyword>
<dbReference type="Pfam" id="PF04127">
    <property type="entry name" value="DFP"/>
    <property type="match status" value="1"/>
</dbReference>
<keyword evidence="3 4" id="KW-0436">Ligase</keyword>
<comment type="catalytic activity">
    <reaction evidence="3 4">
        <text>(R)-4'-phosphopantothenate + L-cysteine + CTP = N-[(R)-4-phosphopantothenoyl]-L-cysteine + CMP + diphosphate + H(+)</text>
        <dbReference type="Rhea" id="RHEA:19397"/>
        <dbReference type="ChEBI" id="CHEBI:10986"/>
        <dbReference type="ChEBI" id="CHEBI:15378"/>
        <dbReference type="ChEBI" id="CHEBI:33019"/>
        <dbReference type="ChEBI" id="CHEBI:35235"/>
        <dbReference type="ChEBI" id="CHEBI:37563"/>
        <dbReference type="ChEBI" id="CHEBI:59458"/>
        <dbReference type="ChEBI" id="CHEBI:60377"/>
        <dbReference type="EC" id="6.3.2.5"/>
    </reaction>
</comment>
<feature type="binding site" evidence="3">
    <location>
        <position position="333"/>
    </location>
    <ligand>
        <name>CTP</name>
        <dbReference type="ChEBI" id="CHEBI:37563"/>
    </ligand>
</feature>
<evidence type="ECO:0000256" key="4">
    <source>
        <dbReference type="RuleBase" id="RU364078"/>
    </source>
</evidence>
<dbReference type="InterPro" id="IPR005252">
    <property type="entry name" value="CoaBC"/>
</dbReference>
<comment type="function">
    <text evidence="3">Catalyzes two sequential steps in the biosynthesis of coenzyme A. In the first step cysteine is conjugated to 4'-phosphopantothenate to form 4-phosphopantothenoylcysteine. In the second step the latter compound is decarboxylated to form 4'-phosphopantotheine.</text>
</comment>
<dbReference type="UniPathway" id="UPA00241">
    <property type="reaction ID" value="UER00353"/>
</dbReference>
<dbReference type="SUPFAM" id="SSF102645">
    <property type="entry name" value="CoaB-like"/>
    <property type="match status" value="1"/>
</dbReference>
<dbReference type="GO" id="GO:0004633">
    <property type="term" value="F:phosphopantothenoylcysteine decarboxylase activity"/>
    <property type="evidence" value="ECO:0007669"/>
    <property type="project" value="UniProtKB-UniRule"/>
</dbReference>
<feature type="domain" description="Flavoprotein" evidence="5">
    <location>
        <begin position="10"/>
        <end position="179"/>
    </location>
</feature>
<dbReference type="GO" id="GO:0071513">
    <property type="term" value="C:phosphopantothenoylcysteine decarboxylase complex"/>
    <property type="evidence" value="ECO:0007669"/>
    <property type="project" value="TreeGrafter"/>
</dbReference>
<keyword evidence="8" id="KW-1185">Reference proteome</keyword>
<gene>
    <name evidence="3" type="primary">coaBC</name>
    <name evidence="7" type="ordered locus">Theco_2187</name>
</gene>
<feature type="domain" description="DNA/pantothenate metabolism flavoprotein C-terminal" evidence="6">
    <location>
        <begin position="196"/>
        <end position="403"/>
    </location>
</feature>
<feature type="active site" description="Proton donor" evidence="3">
    <location>
        <position position="161"/>
    </location>
</feature>
<dbReference type="GO" id="GO:0015937">
    <property type="term" value="P:coenzyme A biosynthetic process"/>
    <property type="evidence" value="ECO:0007669"/>
    <property type="project" value="UniProtKB-UniRule"/>
</dbReference>
<feature type="region of interest" description="Phosphopantothenate--cysteine ligase" evidence="3">
    <location>
        <begin position="201"/>
        <end position="415"/>
    </location>
</feature>
<dbReference type="NCBIfam" id="TIGR00521">
    <property type="entry name" value="coaBC_dfp"/>
    <property type="match status" value="1"/>
</dbReference>
<dbReference type="RefSeq" id="WP_015255052.1">
    <property type="nucleotide sequence ID" value="NC_019897.1"/>
</dbReference>
<comment type="catalytic activity">
    <reaction evidence="3 4">
        <text>N-[(R)-4-phosphopantothenoyl]-L-cysteine + H(+) = (R)-4'-phosphopantetheine + CO2</text>
        <dbReference type="Rhea" id="RHEA:16793"/>
        <dbReference type="ChEBI" id="CHEBI:15378"/>
        <dbReference type="ChEBI" id="CHEBI:16526"/>
        <dbReference type="ChEBI" id="CHEBI:59458"/>
        <dbReference type="ChEBI" id="CHEBI:61723"/>
        <dbReference type="EC" id="4.1.1.36"/>
    </reaction>
</comment>
<comment type="cofactor">
    <cofactor evidence="3">
        <name>FMN</name>
        <dbReference type="ChEBI" id="CHEBI:58210"/>
    </cofactor>
    <text evidence="3">Binds 1 FMN per subunit.</text>
</comment>
<dbReference type="SUPFAM" id="SSF52507">
    <property type="entry name" value="Homo-oligomeric flavin-containing Cys decarboxylases, HFCD"/>
    <property type="match status" value="1"/>
</dbReference>
<comment type="similarity">
    <text evidence="3 4">In the C-terminal section; belongs to the PPC synthetase family.</text>
</comment>
<keyword evidence="3 4" id="KW-0288">FMN</keyword>
<comment type="cofactor">
    <cofactor evidence="3">
        <name>Mg(2+)</name>
        <dbReference type="ChEBI" id="CHEBI:18420"/>
    </cofactor>
</comment>
<dbReference type="InterPro" id="IPR036551">
    <property type="entry name" value="Flavin_trans-like"/>
</dbReference>
<dbReference type="GO" id="GO:0046872">
    <property type="term" value="F:metal ion binding"/>
    <property type="evidence" value="ECO:0007669"/>
    <property type="project" value="UniProtKB-KW"/>
</dbReference>
<dbReference type="KEGG" id="tco:Theco_2187"/>
<evidence type="ECO:0000259" key="6">
    <source>
        <dbReference type="Pfam" id="PF04127"/>
    </source>
</evidence>
<comment type="pathway">
    <text evidence="3 4">Cofactor biosynthesis; coenzyme A biosynthesis; CoA from (R)-pantothenate: step 3/5.</text>
</comment>
<dbReference type="PANTHER" id="PTHR14359:SF6">
    <property type="entry name" value="PHOSPHOPANTOTHENOYLCYSTEINE DECARBOXYLASE"/>
    <property type="match status" value="1"/>
</dbReference>
<feature type="region of interest" description="Phosphopantothenoylcysteine decarboxylase" evidence="3">
    <location>
        <begin position="1"/>
        <end position="200"/>
    </location>
</feature>